<dbReference type="EMBL" id="CP025299">
    <property type="protein sequence ID" value="AUG28726.1"/>
    <property type="molecule type" value="Genomic_DNA"/>
</dbReference>
<dbReference type="InterPro" id="IPR036514">
    <property type="entry name" value="SGNH_hydro_sf"/>
</dbReference>
<reference evidence="1 2" key="1">
    <citation type="submission" date="2017-12" db="EMBL/GenBank/DDBJ databases">
        <title>Isolation and characterization of estrogens degradatiion strain Microbacterium hominis SJTG1.</title>
        <authorList>
            <person name="Xiong W."/>
            <person name="Yin C."/>
            <person name="Zheng D."/>
            <person name="Liang R."/>
        </authorList>
    </citation>
    <scope>NUCLEOTIDE SEQUENCE [LARGE SCALE GENOMIC DNA]</scope>
    <source>
        <strain evidence="1 2">SJTG1</strain>
    </source>
</reference>
<protein>
    <recommendedName>
        <fullName evidence="3">SGNH hydrolase-type esterase domain-containing protein</fullName>
    </recommendedName>
</protein>
<dbReference type="SUPFAM" id="SSF69349">
    <property type="entry name" value="Phage fibre proteins"/>
    <property type="match status" value="1"/>
</dbReference>
<dbReference type="Proteomes" id="UP000233276">
    <property type="component" value="Chromosome"/>
</dbReference>
<dbReference type="Gene3D" id="3.40.50.1110">
    <property type="entry name" value="SGNH hydrolase"/>
    <property type="match status" value="2"/>
</dbReference>
<dbReference type="GO" id="GO:0016788">
    <property type="term" value="F:hydrolase activity, acting on ester bonds"/>
    <property type="evidence" value="ECO:0007669"/>
    <property type="project" value="InterPro"/>
</dbReference>
<name>A0A2K9DNK0_9MICO</name>
<proteinExistence type="predicted"/>
<evidence type="ECO:0000313" key="2">
    <source>
        <dbReference type="Proteomes" id="UP000233276"/>
    </source>
</evidence>
<dbReference type="SUPFAM" id="SSF52266">
    <property type="entry name" value="SGNH hydrolase"/>
    <property type="match status" value="1"/>
</dbReference>
<evidence type="ECO:0000313" key="1">
    <source>
        <dbReference type="EMBL" id="AUG28726.1"/>
    </source>
</evidence>
<dbReference type="KEGG" id="mhos:CXR34_04070"/>
<dbReference type="Pfam" id="PF00657">
    <property type="entry name" value="Lipase_GDSL"/>
    <property type="match status" value="1"/>
</dbReference>
<organism evidence="1 2">
    <name type="scientific">Microbacterium hominis</name>
    <dbReference type="NCBI Taxonomy" id="162426"/>
    <lineage>
        <taxon>Bacteria</taxon>
        <taxon>Bacillati</taxon>
        <taxon>Actinomycetota</taxon>
        <taxon>Actinomycetes</taxon>
        <taxon>Micrococcales</taxon>
        <taxon>Microbacteriaceae</taxon>
        <taxon>Microbacterium</taxon>
    </lineage>
</organism>
<gene>
    <name evidence="1" type="ORF">CXR34_04070</name>
</gene>
<evidence type="ECO:0008006" key="3">
    <source>
        <dbReference type="Google" id="ProtNLM"/>
    </source>
</evidence>
<dbReference type="InterPro" id="IPR001087">
    <property type="entry name" value="GDSL"/>
</dbReference>
<sequence length="533" mass="53661">MPTAGELGVETDTGRVVVADGVTAWASLPVLARLAEVPGLIAAVLAATPDVVTAAANIALALGGVGVVAAPPESGSVIVFTDSAGRVLLSISPDGTVQFSKAFTAPAGTITMSMLSTDIQAGIPSALPVESGMLSGTVDSVGRIIAGTRVDGSQFGKGIPASPAAVNANYIITVEADANGSSQLFATSRSTGAKVQLTTVGQNTSPIIDSSDVVIFRSDQGDPVARRAQLCIPAAGGPSYPLLSEATSFYAVGDSLTAGTGSTVSGSGYPAVLAKLLGKAVANDGSGGQTSTQIAARQGGTPANVTFSGNSIAATTSAQTVTVSLDLLYGAAGAYSRTGTIGGLHGRLTAPSGSDRTAALSAYTFTRDTAGLAVSLTGATAFVPDVIANYGNIIQGFWAGRNDFDTISPSGLVANVQSMVNAMRAYQKRFWVLSIPPQSGETIGSGATRTKLDAANAALAAAFPDNWIDGAGFLRTDAAFTMAGITKTSQDITDIANGITPSSFRSDAVHLNDNGYLVIGTLVRQFLAQKGWA</sequence>
<dbReference type="AlphaFoldDB" id="A0A2K9DNK0"/>
<accession>A0A2K9DNK0</accession>